<organism evidence="1 2">
    <name type="scientific">Amycolatopsis saalfeldensis</name>
    <dbReference type="NCBI Taxonomy" id="394193"/>
    <lineage>
        <taxon>Bacteria</taxon>
        <taxon>Bacillati</taxon>
        <taxon>Actinomycetota</taxon>
        <taxon>Actinomycetes</taxon>
        <taxon>Pseudonocardiales</taxon>
        <taxon>Pseudonocardiaceae</taxon>
        <taxon>Amycolatopsis</taxon>
    </lineage>
</organism>
<keyword evidence="2" id="KW-1185">Reference proteome</keyword>
<evidence type="ECO:0000313" key="2">
    <source>
        <dbReference type="Proteomes" id="UP000198582"/>
    </source>
</evidence>
<protein>
    <submittedName>
        <fullName evidence="1">Uncharacterized protein</fullName>
    </submittedName>
</protein>
<dbReference type="RefSeq" id="WP_091619905.1">
    <property type="nucleotide sequence ID" value="NZ_FOEF01000011.1"/>
</dbReference>
<dbReference type="Proteomes" id="UP000198582">
    <property type="component" value="Unassembled WGS sequence"/>
</dbReference>
<gene>
    <name evidence="1" type="ORF">SAMN04489732_11111</name>
</gene>
<dbReference type="EMBL" id="FOEF01000011">
    <property type="protein sequence ID" value="SEP46989.1"/>
    <property type="molecule type" value="Genomic_DNA"/>
</dbReference>
<sequence length="143" mass="15346">MARFPHPTSVVRLAGASTEEVLGALNGHAVQLTARDATDDEIASLRECAEKLAVIDNTDRTIEDLRTFMRRVVGGLHAERLAVVEGIESRSAERAAEAVDALSARTAELVRSTSRAKTLLRSDPGYAHLLIEMLNARLGSVAG</sequence>
<dbReference type="AlphaFoldDB" id="A0A1H8Y4F1"/>
<evidence type="ECO:0000313" key="1">
    <source>
        <dbReference type="EMBL" id="SEP46989.1"/>
    </source>
</evidence>
<reference evidence="1 2" key="1">
    <citation type="submission" date="2016-10" db="EMBL/GenBank/DDBJ databases">
        <authorList>
            <person name="de Groot N.N."/>
        </authorList>
    </citation>
    <scope>NUCLEOTIDE SEQUENCE [LARGE SCALE GENOMIC DNA]</scope>
    <source>
        <strain evidence="1 2">DSM 44993</strain>
    </source>
</reference>
<proteinExistence type="predicted"/>
<accession>A0A1H8Y4F1</accession>
<dbReference type="STRING" id="394193.SAMN04489732_11111"/>
<name>A0A1H8Y4F1_9PSEU</name>